<dbReference type="PROSITE" id="PS01184">
    <property type="entry name" value="UBIE_2"/>
    <property type="match status" value="1"/>
</dbReference>
<dbReference type="Proteomes" id="UP000195557">
    <property type="component" value="Unassembled WGS sequence"/>
</dbReference>
<keyword evidence="1 5" id="KW-0489">Methyltransferase</keyword>
<evidence type="ECO:0000259" key="4">
    <source>
        <dbReference type="Pfam" id="PF08241"/>
    </source>
</evidence>
<dbReference type="SUPFAM" id="SSF53335">
    <property type="entry name" value="S-adenosyl-L-methionine-dependent methyltransferases"/>
    <property type="match status" value="1"/>
</dbReference>
<accession>A0A1Y5IL90</accession>
<dbReference type="InterPro" id="IPR023576">
    <property type="entry name" value="UbiE/COQ5_MeTrFase_CS"/>
</dbReference>
<dbReference type="AlphaFoldDB" id="A0A1Y5IL90"/>
<feature type="domain" description="Methyltransferase type 11" evidence="4">
    <location>
        <begin position="64"/>
        <end position="161"/>
    </location>
</feature>
<dbReference type="InterPro" id="IPR050508">
    <property type="entry name" value="Methyltransf_Superfamily"/>
</dbReference>
<evidence type="ECO:0000313" key="5">
    <source>
        <dbReference type="EMBL" id="OUS49437.1"/>
    </source>
</evidence>
<dbReference type="CDD" id="cd02440">
    <property type="entry name" value="AdoMet_MTases"/>
    <property type="match status" value="1"/>
</dbReference>
<reference evidence="5" key="1">
    <citation type="submission" date="2017-04" db="EMBL/GenBank/DDBJ databases">
        <title>Population genomics of picophytoplankton unveils novel chromosome hypervariability.</title>
        <authorList>
            <consortium name="DOE Joint Genome Institute"/>
            <person name="Blanc-Mathieu R."/>
            <person name="Krasovec M."/>
            <person name="Hebrard M."/>
            <person name="Yau S."/>
            <person name="Desgranges E."/>
            <person name="Martin J."/>
            <person name="Schackwitz W."/>
            <person name="Kuo A."/>
            <person name="Salin G."/>
            <person name="Donnadieu C."/>
            <person name="Desdevises Y."/>
            <person name="Sanchez-Ferandin S."/>
            <person name="Moreau H."/>
            <person name="Rivals E."/>
            <person name="Grigoriev I.V."/>
            <person name="Grimsley N."/>
            <person name="Eyre-Walker A."/>
            <person name="Piganeau G."/>
        </authorList>
    </citation>
    <scope>NUCLEOTIDE SEQUENCE [LARGE SCALE GENOMIC DNA]</scope>
    <source>
        <strain evidence="5">RCC 1115</strain>
    </source>
</reference>
<dbReference type="EMBL" id="KZ155771">
    <property type="protein sequence ID" value="OUS49437.1"/>
    <property type="molecule type" value="Genomic_DNA"/>
</dbReference>
<keyword evidence="2 5" id="KW-0808">Transferase</keyword>
<dbReference type="Gene3D" id="3.40.50.150">
    <property type="entry name" value="Vaccinia Virus protein VP39"/>
    <property type="match status" value="1"/>
</dbReference>
<dbReference type="GO" id="GO:0032259">
    <property type="term" value="P:methylation"/>
    <property type="evidence" value="ECO:0007669"/>
    <property type="project" value="UniProtKB-KW"/>
</dbReference>
<dbReference type="InterPro" id="IPR013216">
    <property type="entry name" value="Methyltransf_11"/>
</dbReference>
<keyword evidence="3" id="KW-0949">S-adenosyl-L-methionine</keyword>
<organism evidence="5">
    <name type="scientific">Ostreococcus tauri</name>
    <name type="common">Marine green alga</name>
    <dbReference type="NCBI Taxonomy" id="70448"/>
    <lineage>
        <taxon>Eukaryota</taxon>
        <taxon>Viridiplantae</taxon>
        <taxon>Chlorophyta</taxon>
        <taxon>Mamiellophyceae</taxon>
        <taxon>Mamiellales</taxon>
        <taxon>Bathycoccaceae</taxon>
        <taxon>Ostreococcus</taxon>
    </lineage>
</organism>
<dbReference type="Pfam" id="PF08241">
    <property type="entry name" value="Methyltransf_11"/>
    <property type="match status" value="1"/>
</dbReference>
<evidence type="ECO:0000256" key="1">
    <source>
        <dbReference type="ARBA" id="ARBA00022603"/>
    </source>
</evidence>
<evidence type="ECO:0000256" key="3">
    <source>
        <dbReference type="ARBA" id="ARBA00022691"/>
    </source>
</evidence>
<sequence>MLRGGGGALLTTPWTREGRASEVGERYDGYARTYDDLDGGEAARALGLEAMRAEALRAARGDVLELAVGTGLNLPAYDLRGVKTFTAIDLSPGMLERARMRAKELAFGDEARFIEADATALPFEDGSFDFVVDTFSLCVIEDPLAALKEVRRVLRKDGRAVLIEHSKSDVGALGWYQDVTSLPVKSMSKGCVWNQDVEGLIGRSGMRIVKSQRALLGLLVVVEAKP</sequence>
<dbReference type="PANTHER" id="PTHR42912:SF96">
    <property type="entry name" value="METHYLTRANSFERASE DOMAIN-CONTAINING PROTEIN"/>
    <property type="match status" value="1"/>
</dbReference>
<gene>
    <name evidence="5" type="ORF">BE221DRAFT_143415</name>
</gene>
<dbReference type="InterPro" id="IPR029063">
    <property type="entry name" value="SAM-dependent_MTases_sf"/>
</dbReference>
<proteinExistence type="predicted"/>
<dbReference type="GO" id="GO:0008757">
    <property type="term" value="F:S-adenosylmethionine-dependent methyltransferase activity"/>
    <property type="evidence" value="ECO:0007669"/>
    <property type="project" value="InterPro"/>
</dbReference>
<name>A0A1Y5IL90_OSTTA</name>
<dbReference type="PANTHER" id="PTHR42912">
    <property type="entry name" value="METHYLTRANSFERASE"/>
    <property type="match status" value="1"/>
</dbReference>
<evidence type="ECO:0000256" key="2">
    <source>
        <dbReference type="ARBA" id="ARBA00022679"/>
    </source>
</evidence>
<protein>
    <submittedName>
        <fullName evidence="5">UbiE/COQ5 methyltransferase</fullName>
    </submittedName>
</protein>